<organism evidence="8 9">
    <name type="scientific">Bradyrhizobium sediminis</name>
    <dbReference type="NCBI Taxonomy" id="2840469"/>
    <lineage>
        <taxon>Bacteria</taxon>
        <taxon>Pseudomonadati</taxon>
        <taxon>Pseudomonadota</taxon>
        <taxon>Alphaproteobacteria</taxon>
        <taxon>Hyphomicrobiales</taxon>
        <taxon>Nitrobacteraceae</taxon>
        <taxon>Bradyrhizobium</taxon>
    </lineage>
</organism>
<dbReference type="InterPro" id="IPR051692">
    <property type="entry name" value="OMP-like"/>
</dbReference>
<dbReference type="Pfam" id="PF13505">
    <property type="entry name" value="OMP_b-brl"/>
    <property type="match status" value="1"/>
</dbReference>
<dbReference type="GO" id="GO:0009279">
    <property type="term" value="C:cell outer membrane"/>
    <property type="evidence" value="ECO:0007669"/>
    <property type="project" value="UniProtKB-SubCell"/>
</dbReference>
<dbReference type="Proteomes" id="UP000680805">
    <property type="component" value="Chromosome"/>
</dbReference>
<dbReference type="PANTHER" id="PTHR34001:SF3">
    <property type="entry name" value="BLL7405 PROTEIN"/>
    <property type="match status" value="1"/>
</dbReference>
<keyword evidence="3" id="KW-0472">Membrane</keyword>
<evidence type="ECO:0000256" key="4">
    <source>
        <dbReference type="ARBA" id="ARBA00023237"/>
    </source>
</evidence>
<dbReference type="InterPro" id="IPR011250">
    <property type="entry name" value="OMP/PagP_B-barrel"/>
</dbReference>
<gene>
    <name evidence="8" type="ORF">KMZ68_19225</name>
</gene>
<evidence type="ECO:0000256" key="5">
    <source>
        <dbReference type="ARBA" id="ARBA00038306"/>
    </source>
</evidence>
<dbReference type="KEGG" id="bsei:KMZ68_19225"/>
<name>A0A975RRP2_9BRAD</name>
<keyword evidence="2 6" id="KW-0732">Signal</keyword>
<feature type="domain" description="Outer membrane protein beta-barrel" evidence="7">
    <location>
        <begin position="8"/>
        <end position="204"/>
    </location>
</feature>
<dbReference type="InterPro" id="IPR027385">
    <property type="entry name" value="Beta-barrel_OMP"/>
</dbReference>
<dbReference type="Gene3D" id="2.40.160.20">
    <property type="match status" value="1"/>
</dbReference>
<evidence type="ECO:0000256" key="6">
    <source>
        <dbReference type="SAM" id="SignalP"/>
    </source>
</evidence>
<comment type="subcellular location">
    <subcellularLocation>
        <location evidence="1">Cell outer membrane</location>
    </subcellularLocation>
</comment>
<proteinExistence type="inferred from homology"/>
<dbReference type="EMBL" id="CP076135">
    <property type="protein sequence ID" value="QWG17098.1"/>
    <property type="molecule type" value="Genomic_DNA"/>
</dbReference>
<protein>
    <submittedName>
        <fullName evidence="8">Outer membrane beta-barrel protein</fullName>
    </submittedName>
</protein>
<feature type="signal peptide" evidence="6">
    <location>
        <begin position="1"/>
        <end position="17"/>
    </location>
</feature>
<keyword evidence="4" id="KW-0998">Cell outer membrane</keyword>
<evidence type="ECO:0000313" key="9">
    <source>
        <dbReference type="Proteomes" id="UP000680805"/>
    </source>
</evidence>
<accession>A0A975RRP2</accession>
<reference evidence="8" key="1">
    <citation type="submission" date="2021-06" db="EMBL/GenBank/DDBJ databases">
        <title>Bradyrhizobium sp. S2-11-2 Genome sequencing.</title>
        <authorList>
            <person name="Jin L."/>
        </authorList>
    </citation>
    <scope>NUCLEOTIDE SEQUENCE</scope>
    <source>
        <strain evidence="8">S2-11-2</strain>
    </source>
</reference>
<sequence length="241" mass="25528">MATASTVVLAGVTNAQAAGAPPVSWTGFYVGANIGGAFHEATTTDLNGWGSSGTPYVSPWFNSNKATASFGGQAGYNWQINRFVFGVETDLNYIGSSSTFTPPNTLAINCGPACRVSATNDLTWLSTYRGRVGIAFDQIMIFGTAGLAVGQVDNHWGWGDARFSDSQFSTSGTKAGYVFGGGIELMLMSKWTVRAEAMHVDLGTSRSTITSQPFCCGPAGTFTTEFKNTANIGRLALSYRW</sequence>
<dbReference type="SUPFAM" id="SSF56925">
    <property type="entry name" value="OMPA-like"/>
    <property type="match status" value="1"/>
</dbReference>
<evidence type="ECO:0000256" key="3">
    <source>
        <dbReference type="ARBA" id="ARBA00023136"/>
    </source>
</evidence>
<evidence type="ECO:0000256" key="1">
    <source>
        <dbReference type="ARBA" id="ARBA00004442"/>
    </source>
</evidence>
<evidence type="ECO:0000313" key="8">
    <source>
        <dbReference type="EMBL" id="QWG17098.1"/>
    </source>
</evidence>
<comment type="similarity">
    <text evidence="5">Belongs to the Omp25/RopB family.</text>
</comment>
<dbReference type="PANTHER" id="PTHR34001">
    <property type="entry name" value="BLL7405 PROTEIN"/>
    <property type="match status" value="1"/>
</dbReference>
<dbReference type="RefSeq" id="WP_215612754.1">
    <property type="nucleotide sequence ID" value="NZ_CP076135.1"/>
</dbReference>
<evidence type="ECO:0000259" key="7">
    <source>
        <dbReference type="Pfam" id="PF13505"/>
    </source>
</evidence>
<dbReference type="AlphaFoldDB" id="A0A975RRP2"/>
<evidence type="ECO:0000256" key="2">
    <source>
        <dbReference type="ARBA" id="ARBA00022729"/>
    </source>
</evidence>
<feature type="chain" id="PRO_5037747434" evidence="6">
    <location>
        <begin position="18"/>
        <end position="241"/>
    </location>
</feature>